<dbReference type="PROSITE" id="PS51257">
    <property type="entry name" value="PROKAR_LIPOPROTEIN"/>
    <property type="match status" value="1"/>
</dbReference>
<dbReference type="PANTHER" id="PTHR43730:SF1">
    <property type="entry name" value="BETA-MANNOSIDASE"/>
    <property type="match status" value="1"/>
</dbReference>
<reference evidence="15" key="1">
    <citation type="submission" date="2021-11" db="EMBL/GenBank/DDBJ databases">
        <authorList>
            <person name="Schell T."/>
        </authorList>
    </citation>
    <scope>NUCLEOTIDE SEQUENCE</scope>
    <source>
        <strain evidence="15">M5</strain>
    </source>
</reference>
<evidence type="ECO:0000256" key="4">
    <source>
        <dbReference type="ARBA" id="ARBA00012754"/>
    </source>
</evidence>
<evidence type="ECO:0000256" key="9">
    <source>
        <dbReference type="ARBA" id="ARBA00023295"/>
    </source>
</evidence>
<dbReference type="InterPro" id="IPR006102">
    <property type="entry name" value="Ig-like_GH2"/>
</dbReference>
<evidence type="ECO:0000256" key="10">
    <source>
        <dbReference type="ARBA" id="ARBA00033445"/>
    </source>
</evidence>
<feature type="domain" description="Glycoside hydrolase family 2 catalytic" evidence="13">
    <location>
        <begin position="482"/>
        <end position="614"/>
    </location>
</feature>
<evidence type="ECO:0000256" key="6">
    <source>
        <dbReference type="ARBA" id="ARBA00022801"/>
    </source>
</evidence>
<keyword evidence="5 11" id="KW-0732">Signal</keyword>
<evidence type="ECO:0000259" key="13">
    <source>
        <dbReference type="Pfam" id="PF02836"/>
    </source>
</evidence>
<name>A0A8J2RJZ3_9CRUS</name>
<evidence type="ECO:0000256" key="7">
    <source>
        <dbReference type="ARBA" id="ARBA00023180"/>
    </source>
</evidence>
<evidence type="ECO:0000259" key="12">
    <source>
        <dbReference type="Pfam" id="PF00703"/>
    </source>
</evidence>
<sequence length="838" mass="95982">MTMKQVACANNWSLFWMLILSCCCCCCHLMPGDTFRPSAVVSAENVRLDLTTANGYPWRASLPNGSLVFEGHVPGGIYTDLERASILRSGPLLYRFNDGNYRWVAFNDWNYELDFDVDSNLVNQPGVFLVFHGVDTIAQISLNGFFLGETDNMFVRYRFNVRNLLKVEGNQLRVQFRSPVTVSRNRYEQQLMDYIVPPRCVPPEYQGECHANFIRKMQASFSWDWGPAFPSMGLWKAVSLETYQSITLRDVYVETSLDGSDWQVDLRMHCETAYIGATHSGTWRIQIFDNKDVLIHEFINDSLISGDEEREATVRFQLKIGADQVRSSYYYLVFTFYACEIEPWMPNGYGNPTLYNLSVSYSENEQVATTKNIRIGFRTVVLVEDDLQTGGRTFYLQVNDVPIFLKGSNWIPADVLPELVTPEYIRDLLTSCVDANMNSLRVWGGGIYELDEFYQTADELGILVWQDFMFACSMYPTTSWFLESVSIEVLQQVRRLQAHPSVVLWAGNNENEAALRGNWYGTLGDFNLYRQDYIILYVDTIREIVRREDPSRPFVVSSPSNGKLSEEEGHIARDPYSELYGDVHYYNYYANSWNCSSFPKPRMSTEYGFQALPSVYSWATVADPSNDDDWSFNGALLSNRQHHPLGNFEMELQVNSRLGLPKSNLSTGTEKRTGLEDMIYLTQMHQAQAIKTQTLHYRRHKYQLSENGAGLTMAALYWQLNDIWQAPSWASIEYGGRWKPLHYFAVDFFAPFLCILTELDDGTVAAFVHFDRQQDLVAGILTVSIRSWDLLDPLASFSSPVDQDVMAGEPVWIRSLNQLLDETGCTRETLYGDVHLSL</sequence>
<evidence type="ECO:0000256" key="2">
    <source>
        <dbReference type="ARBA" id="ARBA00004371"/>
    </source>
</evidence>
<dbReference type="Gene3D" id="2.60.120.260">
    <property type="entry name" value="Galactose-binding domain-like"/>
    <property type="match status" value="1"/>
</dbReference>
<evidence type="ECO:0000259" key="14">
    <source>
        <dbReference type="Pfam" id="PF22666"/>
    </source>
</evidence>
<evidence type="ECO:0000256" key="1">
    <source>
        <dbReference type="ARBA" id="ARBA00000829"/>
    </source>
</evidence>
<dbReference type="GO" id="GO:0005975">
    <property type="term" value="P:carbohydrate metabolic process"/>
    <property type="evidence" value="ECO:0007669"/>
    <property type="project" value="InterPro"/>
</dbReference>
<dbReference type="PANTHER" id="PTHR43730">
    <property type="entry name" value="BETA-MANNOSIDASE"/>
    <property type="match status" value="1"/>
</dbReference>
<dbReference type="GO" id="GO:0006516">
    <property type="term" value="P:glycoprotein catabolic process"/>
    <property type="evidence" value="ECO:0007669"/>
    <property type="project" value="TreeGrafter"/>
</dbReference>
<dbReference type="InterPro" id="IPR017853">
    <property type="entry name" value="GH"/>
</dbReference>
<dbReference type="Gene3D" id="3.20.20.80">
    <property type="entry name" value="Glycosidases"/>
    <property type="match status" value="1"/>
</dbReference>
<dbReference type="FunFam" id="3.20.20.80:FF:000035">
    <property type="entry name" value="Mannosidase beta"/>
    <property type="match status" value="1"/>
</dbReference>
<dbReference type="Pfam" id="PF22666">
    <property type="entry name" value="Glyco_hydro_2_N2"/>
    <property type="match status" value="1"/>
</dbReference>
<comment type="catalytic activity">
    <reaction evidence="1">
        <text>Hydrolysis of terminal, non-reducing beta-D-mannose residues in beta-D-mannosides.</text>
        <dbReference type="EC" id="3.2.1.25"/>
    </reaction>
</comment>
<keyword evidence="16" id="KW-1185">Reference proteome</keyword>
<dbReference type="Pfam" id="PF00703">
    <property type="entry name" value="Glyco_hydro_2"/>
    <property type="match status" value="1"/>
</dbReference>
<evidence type="ECO:0000313" key="15">
    <source>
        <dbReference type="EMBL" id="CAH0106223.1"/>
    </source>
</evidence>
<accession>A0A8J2RJZ3</accession>
<feature type="domain" description="Beta-mannosidase-like galactose-binding" evidence="14">
    <location>
        <begin position="58"/>
        <end position="236"/>
    </location>
</feature>
<dbReference type="EMBL" id="CAKKLH010000223">
    <property type="protein sequence ID" value="CAH0106223.1"/>
    <property type="molecule type" value="Genomic_DNA"/>
</dbReference>
<dbReference type="SUPFAM" id="SSF49303">
    <property type="entry name" value="beta-Galactosidase/glucuronidase domain"/>
    <property type="match status" value="1"/>
</dbReference>
<organism evidence="15 16">
    <name type="scientific">Daphnia galeata</name>
    <dbReference type="NCBI Taxonomy" id="27404"/>
    <lineage>
        <taxon>Eukaryota</taxon>
        <taxon>Metazoa</taxon>
        <taxon>Ecdysozoa</taxon>
        <taxon>Arthropoda</taxon>
        <taxon>Crustacea</taxon>
        <taxon>Branchiopoda</taxon>
        <taxon>Diplostraca</taxon>
        <taxon>Cladocera</taxon>
        <taxon>Anomopoda</taxon>
        <taxon>Daphniidae</taxon>
        <taxon>Daphnia</taxon>
    </lineage>
</organism>
<dbReference type="GO" id="GO:0004567">
    <property type="term" value="F:beta-mannosidase activity"/>
    <property type="evidence" value="ECO:0007669"/>
    <property type="project" value="UniProtKB-EC"/>
</dbReference>
<dbReference type="AlphaFoldDB" id="A0A8J2RJZ3"/>
<feature type="signal peptide" evidence="11">
    <location>
        <begin position="1"/>
        <end position="29"/>
    </location>
</feature>
<evidence type="ECO:0000256" key="8">
    <source>
        <dbReference type="ARBA" id="ARBA00023228"/>
    </source>
</evidence>
<dbReference type="InterPro" id="IPR054593">
    <property type="entry name" value="Beta-mannosidase-like_N2"/>
</dbReference>
<dbReference type="InterPro" id="IPR036156">
    <property type="entry name" value="Beta-gal/glucu_dom_sf"/>
</dbReference>
<evidence type="ECO:0000256" key="5">
    <source>
        <dbReference type="ARBA" id="ARBA00022729"/>
    </source>
</evidence>
<dbReference type="EC" id="3.2.1.25" evidence="4"/>
<dbReference type="InterPro" id="IPR050887">
    <property type="entry name" value="Beta-mannosidase_GH2"/>
</dbReference>
<keyword evidence="9" id="KW-0326">Glycosidase</keyword>
<dbReference type="FunFam" id="2.60.120.260:FF:000060">
    <property type="entry name" value="Probable beta-mannosidase"/>
    <property type="match status" value="1"/>
</dbReference>
<dbReference type="OrthoDB" id="2866996at2759"/>
<feature type="domain" description="Glycoside hydrolase family 2 immunoglobulin-like beta-sandwich" evidence="12">
    <location>
        <begin position="248"/>
        <end position="378"/>
    </location>
</feature>
<dbReference type="Gene3D" id="2.60.40.10">
    <property type="entry name" value="Immunoglobulins"/>
    <property type="match status" value="1"/>
</dbReference>
<dbReference type="Pfam" id="PF02836">
    <property type="entry name" value="Glyco_hydro_2_C"/>
    <property type="match status" value="1"/>
</dbReference>
<dbReference type="SUPFAM" id="SSF51445">
    <property type="entry name" value="(Trans)glycosidases"/>
    <property type="match status" value="1"/>
</dbReference>
<keyword evidence="7" id="KW-0325">Glycoprotein</keyword>
<dbReference type="InterPro" id="IPR006103">
    <property type="entry name" value="Glyco_hydro_2_cat"/>
</dbReference>
<proteinExistence type="inferred from homology"/>
<comment type="similarity">
    <text evidence="3">Belongs to the glycosyl hydrolase 2 family.</text>
</comment>
<dbReference type="InterPro" id="IPR013783">
    <property type="entry name" value="Ig-like_fold"/>
</dbReference>
<dbReference type="SUPFAM" id="SSF49785">
    <property type="entry name" value="Galactose-binding domain-like"/>
    <property type="match status" value="1"/>
</dbReference>
<dbReference type="Proteomes" id="UP000789390">
    <property type="component" value="Unassembled WGS sequence"/>
</dbReference>
<dbReference type="GO" id="GO:0005764">
    <property type="term" value="C:lysosome"/>
    <property type="evidence" value="ECO:0007669"/>
    <property type="project" value="UniProtKB-SubCell"/>
</dbReference>
<evidence type="ECO:0000256" key="11">
    <source>
        <dbReference type="SAM" id="SignalP"/>
    </source>
</evidence>
<gene>
    <name evidence="15" type="ORF">DGAL_LOCUS9374</name>
</gene>
<keyword evidence="8" id="KW-0458">Lysosome</keyword>
<dbReference type="InterPro" id="IPR008979">
    <property type="entry name" value="Galactose-bd-like_sf"/>
</dbReference>
<protein>
    <recommendedName>
        <fullName evidence="4">beta-mannosidase</fullName>
        <ecNumber evidence="4">3.2.1.25</ecNumber>
    </recommendedName>
    <alternativeName>
        <fullName evidence="10">Mannanase</fullName>
    </alternativeName>
</protein>
<feature type="chain" id="PRO_5035265386" description="beta-mannosidase" evidence="11">
    <location>
        <begin position="30"/>
        <end position="838"/>
    </location>
</feature>
<evidence type="ECO:0000256" key="3">
    <source>
        <dbReference type="ARBA" id="ARBA00007401"/>
    </source>
</evidence>
<comment type="subcellular location">
    <subcellularLocation>
        <location evidence="2">Lysosome</location>
    </subcellularLocation>
</comment>
<evidence type="ECO:0000313" key="16">
    <source>
        <dbReference type="Proteomes" id="UP000789390"/>
    </source>
</evidence>
<comment type="caution">
    <text evidence="15">The sequence shown here is derived from an EMBL/GenBank/DDBJ whole genome shotgun (WGS) entry which is preliminary data.</text>
</comment>
<keyword evidence="6" id="KW-0378">Hydrolase</keyword>